<keyword evidence="2" id="KW-1003">Cell membrane</keyword>
<feature type="transmembrane region" description="Helical" evidence="6">
    <location>
        <begin position="6"/>
        <end position="24"/>
    </location>
</feature>
<name>A0ABW0TR09_9BACL</name>
<gene>
    <name evidence="8" type="ORF">ACFPRA_22310</name>
</gene>
<sequence length="364" mass="41538">MIWIYISESLLYLCFSLLMGTFIIQFIPERLKPEIHISKRLIQLAVLGVVFFSVAPVVRIILFLYEDIGLMLTMQNVLMGFEVGKAWNFTVILAIFFYLFISLFPVLKSKVLSGISLAFTFVLLLALGWASHAASLTEWSGFVFHSLHFLAVTVWVGILLVVGWCSKNQENWLSYLRWFTPLAIACFLTIAGTGFFLMTLVIDVKEYGDAWMLPYGQALLLKHLTIIPVLFFAFINGFWIKRKMKQQEQFNPIPWLKFESVLLFFTFVSTGVLGQQEPPHSIEITLGGSGPSAIFDYFYSGVIEPSMSLQFGFNTINTLFFIVAIIFMWLILYSFRKKTPAIVPFFMGMFSVLSLYFGLMGSIQ</sequence>
<dbReference type="PANTHER" id="PTHR34820">
    <property type="entry name" value="INNER MEMBRANE PROTEIN YEBZ"/>
    <property type="match status" value="1"/>
</dbReference>
<evidence type="ECO:0000313" key="9">
    <source>
        <dbReference type="Proteomes" id="UP001596109"/>
    </source>
</evidence>
<dbReference type="PANTHER" id="PTHR34820:SF4">
    <property type="entry name" value="INNER MEMBRANE PROTEIN YEBZ"/>
    <property type="match status" value="1"/>
</dbReference>
<proteinExistence type="predicted"/>
<evidence type="ECO:0000256" key="5">
    <source>
        <dbReference type="ARBA" id="ARBA00023136"/>
    </source>
</evidence>
<keyword evidence="3 6" id="KW-0812">Transmembrane</keyword>
<feature type="transmembrane region" description="Helical" evidence="6">
    <location>
        <begin position="111"/>
        <end position="130"/>
    </location>
</feature>
<feature type="transmembrane region" description="Helical" evidence="6">
    <location>
        <begin position="85"/>
        <end position="104"/>
    </location>
</feature>
<feature type="transmembrane region" description="Helical" evidence="6">
    <location>
        <begin position="316"/>
        <end position="335"/>
    </location>
</feature>
<evidence type="ECO:0000256" key="4">
    <source>
        <dbReference type="ARBA" id="ARBA00022989"/>
    </source>
</evidence>
<keyword evidence="9" id="KW-1185">Reference proteome</keyword>
<comment type="subcellular location">
    <subcellularLocation>
        <location evidence="1">Cell membrane</location>
        <topology evidence="1">Multi-pass membrane protein</topology>
    </subcellularLocation>
</comment>
<feature type="transmembrane region" description="Helical" evidence="6">
    <location>
        <begin position="220"/>
        <end position="240"/>
    </location>
</feature>
<accession>A0ABW0TR09</accession>
<dbReference type="EMBL" id="JBHSNO010000016">
    <property type="protein sequence ID" value="MFC5591622.1"/>
    <property type="molecule type" value="Genomic_DNA"/>
</dbReference>
<dbReference type="Proteomes" id="UP001596109">
    <property type="component" value="Unassembled WGS sequence"/>
</dbReference>
<evidence type="ECO:0000256" key="3">
    <source>
        <dbReference type="ARBA" id="ARBA00022692"/>
    </source>
</evidence>
<feature type="domain" description="Copper resistance protein D" evidence="7">
    <location>
        <begin position="176"/>
        <end position="273"/>
    </location>
</feature>
<protein>
    <submittedName>
        <fullName evidence="8">Copper resistance D family protein</fullName>
    </submittedName>
</protein>
<organism evidence="8 9">
    <name type="scientific">Sporosarcina soli</name>
    <dbReference type="NCBI Taxonomy" id="334736"/>
    <lineage>
        <taxon>Bacteria</taxon>
        <taxon>Bacillati</taxon>
        <taxon>Bacillota</taxon>
        <taxon>Bacilli</taxon>
        <taxon>Bacillales</taxon>
        <taxon>Caryophanaceae</taxon>
        <taxon>Sporosarcina</taxon>
    </lineage>
</organism>
<feature type="transmembrane region" description="Helical" evidence="6">
    <location>
        <begin position="178"/>
        <end position="200"/>
    </location>
</feature>
<comment type="caution">
    <text evidence="8">The sequence shown here is derived from an EMBL/GenBank/DDBJ whole genome shotgun (WGS) entry which is preliminary data.</text>
</comment>
<dbReference type="InterPro" id="IPR008457">
    <property type="entry name" value="Cu-R_CopD_dom"/>
</dbReference>
<evidence type="ECO:0000259" key="7">
    <source>
        <dbReference type="Pfam" id="PF05425"/>
    </source>
</evidence>
<keyword evidence="4 6" id="KW-1133">Transmembrane helix</keyword>
<reference evidence="9" key="1">
    <citation type="journal article" date="2019" name="Int. J. Syst. Evol. Microbiol.">
        <title>The Global Catalogue of Microorganisms (GCM) 10K type strain sequencing project: providing services to taxonomists for standard genome sequencing and annotation.</title>
        <authorList>
            <consortium name="The Broad Institute Genomics Platform"/>
            <consortium name="The Broad Institute Genome Sequencing Center for Infectious Disease"/>
            <person name="Wu L."/>
            <person name="Ma J."/>
        </authorList>
    </citation>
    <scope>NUCLEOTIDE SEQUENCE [LARGE SCALE GENOMIC DNA]</scope>
    <source>
        <strain evidence="9">CGMCC 4.1434</strain>
    </source>
</reference>
<keyword evidence="5 6" id="KW-0472">Membrane</keyword>
<dbReference type="Pfam" id="PF05425">
    <property type="entry name" value="CopD"/>
    <property type="match status" value="1"/>
</dbReference>
<feature type="transmembrane region" description="Helical" evidence="6">
    <location>
        <begin position="142"/>
        <end position="166"/>
    </location>
</feature>
<evidence type="ECO:0000256" key="6">
    <source>
        <dbReference type="SAM" id="Phobius"/>
    </source>
</evidence>
<dbReference type="RefSeq" id="WP_381439637.1">
    <property type="nucleotide sequence ID" value="NZ_JBHSNO010000016.1"/>
</dbReference>
<evidence type="ECO:0000256" key="1">
    <source>
        <dbReference type="ARBA" id="ARBA00004651"/>
    </source>
</evidence>
<evidence type="ECO:0000313" key="8">
    <source>
        <dbReference type="EMBL" id="MFC5591622.1"/>
    </source>
</evidence>
<feature type="transmembrane region" description="Helical" evidence="6">
    <location>
        <begin position="341"/>
        <end position="359"/>
    </location>
</feature>
<dbReference type="InterPro" id="IPR032694">
    <property type="entry name" value="CopC/D"/>
</dbReference>
<evidence type="ECO:0000256" key="2">
    <source>
        <dbReference type="ARBA" id="ARBA00022475"/>
    </source>
</evidence>
<feature type="transmembrane region" description="Helical" evidence="6">
    <location>
        <begin position="44"/>
        <end position="65"/>
    </location>
</feature>